<evidence type="ECO:0000256" key="4">
    <source>
        <dbReference type="PROSITE-ProRule" id="PRU00146"/>
    </source>
</evidence>
<dbReference type="EMBL" id="JANBOH010000005">
    <property type="protein sequence ID" value="KAJ1648453.1"/>
    <property type="molecule type" value="Genomic_DNA"/>
</dbReference>
<sequence length="756" mass="83855">MVIASDPMADEYERTAEYIRRLCEGDEDLTGDRNGHSALDAISETLDRQLNGLGFSAESAANGHSLRNGAATLLETSLSAPQSPGAAGQILSRTPTRSRTRETRLTKTTSPAIKTMASGANGAAVSAILLSGRNKNNNNSRGGCKKQQNHVDSDDRAHDACDACGQPGQFICCELCPRVFHFLCVNPPITAEAVSQIDHWYCRMCQHVVNRKRKSRAHAKNIFYPLMSEMEFKNPKVFAVPEEIRRQFDGIEADIDGTFINTREDKPLRANSGPANREFTRLVDDHNETILCYRCGLSALHGLIIKCDYCPLSWHWDCLDPPLSAAPPSRKRWMCPNHADHALRNYRRYKFRKERIVDLTDLPEDSRNGAVVDVIDDDPPWQQEMRDPKVKYRISSSRIRKEFSQNALPCRIESLQSLVSNEPLIDNYQEHCEESENTANAVQPQGSDALSACKDTGSVAEWLQSIVAFQQEVARFVMSITEIKDVLHHDGLNPRNKEPRLKDKLALLSSVAARLLATPESSMESSMESQSELETASKDPITLEKTANGASIDASLSDTSSLQETALSALEELMGCNVDGASVLISESKQEYDNNNSSKCMKQRHDDMLRENRVTTADLLDALNRLLDSWPTEPKTAVSVNGGCGKDKLRVSAEQLLGDGRNKRKVRAMSLDSCNIINRQISKPSKRQKQIDESEDAGSLLPPVDTANDLHNGTVHRKTQELEDSFVLADTRAYSLIGALLKVKGADALLNFLFSD</sequence>
<dbReference type="Gene3D" id="3.30.40.10">
    <property type="entry name" value="Zinc/RING finger domain, C3HC4 (zinc finger)"/>
    <property type="match status" value="1"/>
</dbReference>
<evidence type="ECO:0000259" key="6">
    <source>
        <dbReference type="PROSITE" id="PS50016"/>
    </source>
</evidence>
<reference evidence="7" key="1">
    <citation type="submission" date="2022-07" db="EMBL/GenBank/DDBJ databases">
        <title>Phylogenomic reconstructions and comparative analyses of Kickxellomycotina fungi.</title>
        <authorList>
            <person name="Reynolds N.K."/>
            <person name="Stajich J.E."/>
            <person name="Barry K."/>
            <person name="Grigoriev I.V."/>
            <person name="Crous P."/>
            <person name="Smith M.E."/>
        </authorList>
    </citation>
    <scope>NUCLEOTIDE SEQUENCE</scope>
    <source>
        <strain evidence="7">NBRC 105413</strain>
    </source>
</reference>
<protein>
    <recommendedName>
        <fullName evidence="6">PHD-type domain-containing protein</fullName>
    </recommendedName>
</protein>
<dbReference type="Gene3D" id="2.30.30.1150">
    <property type="match status" value="1"/>
</dbReference>
<dbReference type="PROSITE" id="PS01359">
    <property type="entry name" value="ZF_PHD_1"/>
    <property type="match status" value="1"/>
</dbReference>
<feature type="region of interest" description="Disordered" evidence="5">
    <location>
        <begin position="682"/>
        <end position="702"/>
    </location>
</feature>
<dbReference type="Pfam" id="PF00628">
    <property type="entry name" value="PHD"/>
    <property type="match status" value="2"/>
</dbReference>
<organism evidence="7 8">
    <name type="scientific">Coemansia asiatica</name>
    <dbReference type="NCBI Taxonomy" id="1052880"/>
    <lineage>
        <taxon>Eukaryota</taxon>
        <taxon>Fungi</taxon>
        <taxon>Fungi incertae sedis</taxon>
        <taxon>Zoopagomycota</taxon>
        <taxon>Kickxellomycotina</taxon>
        <taxon>Kickxellomycetes</taxon>
        <taxon>Kickxellales</taxon>
        <taxon>Kickxellaceae</taxon>
        <taxon>Coemansia</taxon>
    </lineage>
</organism>
<dbReference type="InterPro" id="IPR001965">
    <property type="entry name" value="Znf_PHD"/>
</dbReference>
<evidence type="ECO:0000256" key="3">
    <source>
        <dbReference type="ARBA" id="ARBA00022833"/>
    </source>
</evidence>
<evidence type="ECO:0000256" key="2">
    <source>
        <dbReference type="ARBA" id="ARBA00022771"/>
    </source>
</evidence>
<dbReference type="GO" id="GO:0008270">
    <property type="term" value="F:zinc ion binding"/>
    <property type="evidence" value="ECO:0007669"/>
    <property type="project" value="UniProtKB-KW"/>
</dbReference>
<dbReference type="SUPFAM" id="SSF57903">
    <property type="entry name" value="FYVE/PHD zinc finger"/>
    <property type="match status" value="2"/>
</dbReference>
<gene>
    <name evidence="7" type="ORF">LPJ64_000282</name>
</gene>
<evidence type="ECO:0000256" key="1">
    <source>
        <dbReference type="ARBA" id="ARBA00022723"/>
    </source>
</evidence>
<name>A0A9W8CN80_9FUNG</name>
<dbReference type="GO" id="GO:0032221">
    <property type="term" value="C:Rpd3S complex"/>
    <property type="evidence" value="ECO:0007669"/>
    <property type="project" value="TreeGrafter"/>
</dbReference>
<keyword evidence="8" id="KW-1185">Reference proteome</keyword>
<dbReference type="GO" id="GO:0006357">
    <property type="term" value="P:regulation of transcription by RNA polymerase II"/>
    <property type="evidence" value="ECO:0007669"/>
    <property type="project" value="TreeGrafter"/>
</dbReference>
<keyword evidence="2 4" id="KW-0863">Zinc-finger</keyword>
<evidence type="ECO:0000313" key="8">
    <source>
        <dbReference type="Proteomes" id="UP001145021"/>
    </source>
</evidence>
<dbReference type="InterPro" id="IPR019787">
    <property type="entry name" value="Znf_PHD-finger"/>
</dbReference>
<dbReference type="SMART" id="SM00249">
    <property type="entry name" value="PHD"/>
    <property type="match status" value="2"/>
</dbReference>
<accession>A0A9W8CN80</accession>
<keyword evidence="3" id="KW-0862">Zinc</keyword>
<dbReference type="PANTHER" id="PTHR47636:SF1">
    <property type="entry name" value="TRANSCRIPTIONAL REGULATORY PROTEIN RCO1"/>
    <property type="match status" value="1"/>
</dbReference>
<proteinExistence type="predicted"/>
<dbReference type="InterPro" id="IPR011011">
    <property type="entry name" value="Znf_FYVE_PHD"/>
</dbReference>
<keyword evidence="1" id="KW-0479">Metal-binding</keyword>
<feature type="region of interest" description="Disordered" evidence="5">
    <location>
        <begin position="79"/>
        <end position="103"/>
    </location>
</feature>
<dbReference type="InterPro" id="IPR052819">
    <property type="entry name" value="Chromatin_regulatory_protein"/>
</dbReference>
<feature type="region of interest" description="Disordered" evidence="5">
    <location>
        <begin position="518"/>
        <end position="540"/>
    </location>
</feature>
<evidence type="ECO:0000256" key="5">
    <source>
        <dbReference type="SAM" id="MobiDB-lite"/>
    </source>
</evidence>
<dbReference type="Proteomes" id="UP001145021">
    <property type="component" value="Unassembled WGS sequence"/>
</dbReference>
<dbReference type="CDD" id="cd15534">
    <property type="entry name" value="PHD2_PHF12_Rco1"/>
    <property type="match status" value="1"/>
</dbReference>
<feature type="domain" description="PHD-type" evidence="6">
    <location>
        <begin position="158"/>
        <end position="208"/>
    </location>
</feature>
<dbReference type="PANTHER" id="PTHR47636">
    <property type="entry name" value="TRANSCRIPTIONAL REGULATORY PROTEIN RCO1"/>
    <property type="match status" value="1"/>
</dbReference>
<dbReference type="InterPro" id="IPR013083">
    <property type="entry name" value="Znf_RING/FYVE/PHD"/>
</dbReference>
<evidence type="ECO:0000313" key="7">
    <source>
        <dbReference type="EMBL" id="KAJ1648453.1"/>
    </source>
</evidence>
<dbReference type="InterPro" id="IPR019786">
    <property type="entry name" value="Zinc_finger_PHD-type_CS"/>
</dbReference>
<feature type="compositionally biased region" description="Low complexity" evidence="5">
    <location>
        <begin position="518"/>
        <end position="534"/>
    </location>
</feature>
<dbReference type="AlphaFoldDB" id="A0A9W8CN80"/>
<feature type="region of interest" description="Disordered" evidence="5">
    <location>
        <begin position="136"/>
        <end position="157"/>
    </location>
</feature>
<comment type="caution">
    <text evidence="7">The sequence shown here is derived from an EMBL/GenBank/DDBJ whole genome shotgun (WGS) entry which is preliminary data.</text>
</comment>
<dbReference type="PROSITE" id="PS50016">
    <property type="entry name" value="ZF_PHD_2"/>
    <property type="match status" value="1"/>
</dbReference>